<comment type="caution">
    <text evidence="1">The sequence shown here is derived from an EMBL/GenBank/DDBJ whole genome shotgun (WGS) entry which is preliminary data.</text>
</comment>
<dbReference type="AlphaFoldDB" id="A0A0F9C808"/>
<proteinExistence type="predicted"/>
<organism evidence="1">
    <name type="scientific">marine sediment metagenome</name>
    <dbReference type="NCBI Taxonomy" id="412755"/>
    <lineage>
        <taxon>unclassified sequences</taxon>
        <taxon>metagenomes</taxon>
        <taxon>ecological metagenomes</taxon>
    </lineage>
</organism>
<sequence>MSDSNKYTEEVKEFPKKIVTTERITKDSKDFENITTIVSNEYEEKAVNVAIAYMDTFNKRDTSGCDKSLNFPHVRLGMGNQEIRITENPPQAPPNFFEWFVKVYKWDHSCWDYRKVIQSEPNKVHLAIQFSRYRSDGSKIGIFPSFWVITNQKEHWGIKMRSSFAP</sequence>
<gene>
    <name evidence="1" type="ORF">LCGC14_2641880</name>
</gene>
<protein>
    <submittedName>
        <fullName evidence="1">Uncharacterized protein</fullName>
    </submittedName>
</protein>
<evidence type="ECO:0000313" key="1">
    <source>
        <dbReference type="EMBL" id="KKK98524.1"/>
    </source>
</evidence>
<dbReference type="EMBL" id="LAZR01045580">
    <property type="protein sequence ID" value="KKK98524.1"/>
    <property type="molecule type" value="Genomic_DNA"/>
</dbReference>
<name>A0A0F9C808_9ZZZZ</name>
<reference evidence="1" key="1">
    <citation type="journal article" date="2015" name="Nature">
        <title>Complex archaea that bridge the gap between prokaryotes and eukaryotes.</title>
        <authorList>
            <person name="Spang A."/>
            <person name="Saw J.H."/>
            <person name="Jorgensen S.L."/>
            <person name="Zaremba-Niedzwiedzka K."/>
            <person name="Martijn J."/>
            <person name="Lind A.E."/>
            <person name="van Eijk R."/>
            <person name="Schleper C."/>
            <person name="Guy L."/>
            <person name="Ettema T.J."/>
        </authorList>
    </citation>
    <scope>NUCLEOTIDE SEQUENCE</scope>
</reference>
<accession>A0A0F9C808</accession>